<dbReference type="AlphaFoldDB" id="A0A1T4Z5G9"/>
<evidence type="ECO:0000313" key="2">
    <source>
        <dbReference type="EMBL" id="SKB09317.1"/>
    </source>
</evidence>
<sequence length="662" mass="70886">MTTVTIKIDEIGAAITAMQDLSTEVQSQAAVARSASPISLPSLSDSSLGKKTRWLDDHLEDLTTRRDLAILLDKEGTGSATYSVTSDTLSSVKEMLGQELASAAASIDASSSEEDLDHIAGLLETWNEDPDVMAAMFTELGPDGTVGFMANISSAMGYGGVADPEKYTSLAEEFRTGLSTASNAPGFPAETFGEEIVRYSCAPLLTDEEQRAFSEEFGMGMNGANILTYLMQDTTYDDDFLLGAARTLDGFERMAQDGPLTAQDWYNHNGHGPLPTKDEYDGWYDDPMAAIMHNFGENPEAGLTFFTEPTDDGWNRQTYYFNDREWKADGYGGISHAVEGIGTSEANLTSDPEATTGLVSRFLDQVANSPGFNPEDAKAASPHIADLLKFYMPAVDTALRFPNEDGDGGSKSLTIDNLGTFEHYPILFSDDLDSLMQVAMGTPDGMQSIAEGTGAYQQTQVNNIAAALEANPDDPDLRMQLRDVLQRSAALQGFAEYSVGQVEIEGAESRDAQRQAFIDLVGDAAGMVPLPGADVVGDWGSKLIDFGYSQAVDLGKDAGGDAFTSEGAAATDNANDRAAAGTNRVKIQAYLALVESGVIPRDQVPDSFFENGRLINAGDIPANEMSSYAQSAMSGVSSYASNNDLEGPYRDEFLEYYGPAGE</sequence>
<name>A0A1T4Z5G9_9ACTN</name>
<evidence type="ECO:0000259" key="1">
    <source>
        <dbReference type="Pfam" id="PF20211"/>
    </source>
</evidence>
<dbReference type="InterPro" id="IPR046701">
    <property type="entry name" value="DUF6571"/>
</dbReference>
<dbReference type="RefSeq" id="WP_078700564.1">
    <property type="nucleotide sequence ID" value="NZ_LT796768.1"/>
</dbReference>
<gene>
    <name evidence="2" type="ORF">SAMN06295964_2616</name>
</gene>
<dbReference type="STRING" id="1736691.SAMN06295964_2616"/>
<proteinExistence type="predicted"/>
<accession>A0A1T4Z5G9</accession>
<protein>
    <recommendedName>
        <fullName evidence="1">DUF6571 domain-containing protein</fullName>
    </recommendedName>
</protein>
<dbReference type="Pfam" id="PF20211">
    <property type="entry name" value="DUF6571"/>
    <property type="match status" value="1"/>
</dbReference>
<dbReference type="OrthoDB" id="3752094at2"/>
<reference evidence="3" key="1">
    <citation type="submission" date="2017-02" db="EMBL/GenBank/DDBJ databases">
        <authorList>
            <person name="Varghese N."/>
            <person name="Submissions S."/>
        </authorList>
    </citation>
    <scope>NUCLEOTIDE SEQUENCE [LARGE SCALE GENOMIC DNA]</scope>
    <source>
        <strain evidence="3">9H-4</strain>
    </source>
</reference>
<keyword evidence="3" id="KW-1185">Reference proteome</keyword>
<evidence type="ECO:0000313" key="3">
    <source>
        <dbReference type="Proteomes" id="UP000191040"/>
    </source>
</evidence>
<organism evidence="2 3">
    <name type="scientific">Aeromicrobium choanae</name>
    <dbReference type="NCBI Taxonomy" id="1736691"/>
    <lineage>
        <taxon>Bacteria</taxon>
        <taxon>Bacillati</taxon>
        <taxon>Actinomycetota</taxon>
        <taxon>Actinomycetes</taxon>
        <taxon>Propionibacteriales</taxon>
        <taxon>Nocardioidaceae</taxon>
        <taxon>Aeromicrobium</taxon>
    </lineage>
</organism>
<dbReference type="Proteomes" id="UP000191040">
    <property type="component" value="Chromosome I"/>
</dbReference>
<dbReference type="EMBL" id="LT796768">
    <property type="protein sequence ID" value="SKB09317.1"/>
    <property type="molecule type" value="Genomic_DNA"/>
</dbReference>
<feature type="domain" description="DUF6571" evidence="1">
    <location>
        <begin position="232"/>
        <end position="627"/>
    </location>
</feature>